<name>A0ABR3FM62_9AGAR</name>
<evidence type="ECO:0000313" key="2">
    <source>
        <dbReference type="EMBL" id="KAL0576185.1"/>
    </source>
</evidence>
<accession>A0ABR3FM62</accession>
<feature type="chain" id="PRO_5045791260" evidence="1">
    <location>
        <begin position="24"/>
        <end position="174"/>
    </location>
</feature>
<gene>
    <name evidence="2" type="ORF">V5O48_005783</name>
</gene>
<comment type="caution">
    <text evidence="2">The sequence shown here is derived from an EMBL/GenBank/DDBJ whole genome shotgun (WGS) entry which is preliminary data.</text>
</comment>
<feature type="signal peptide" evidence="1">
    <location>
        <begin position="1"/>
        <end position="23"/>
    </location>
</feature>
<keyword evidence="1" id="KW-0732">Signal</keyword>
<evidence type="ECO:0000256" key="1">
    <source>
        <dbReference type="SAM" id="SignalP"/>
    </source>
</evidence>
<evidence type="ECO:0000313" key="3">
    <source>
        <dbReference type="Proteomes" id="UP001465976"/>
    </source>
</evidence>
<dbReference type="Proteomes" id="UP001465976">
    <property type="component" value="Unassembled WGS sequence"/>
</dbReference>
<protein>
    <submittedName>
        <fullName evidence="2">Uncharacterized protein</fullName>
    </submittedName>
</protein>
<keyword evidence="3" id="KW-1185">Reference proteome</keyword>
<proteinExistence type="predicted"/>
<sequence>MESMKLTQLLAAAAFFASQSALAAPSLVISLSDELLSSRPGPNYALTNNRGTTNPLWILITPYDSNLGLESRATCNSPHVRMFSGGQCRGTEIRHLTLYNKNLCYDSKANPLHGFSSANIDTYNGGTGTNYVSFYRGGTSNYCSSKLYTLVNFVGCTEFNDGFYYANGVKWDCD</sequence>
<dbReference type="EMBL" id="JBAHYK010000240">
    <property type="protein sequence ID" value="KAL0576185.1"/>
    <property type="molecule type" value="Genomic_DNA"/>
</dbReference>
<reference evidence="2 3" key="1">
    <citation type="submission" date="2024-02" db="EMBL/GenBank/DDBJ databases">
        <title>A draft genome for the cacao thread blight pathogen Marasmius crinis-equi.</title>
        <authorList>
            <person name="Cohen S.P."/>
            <person name="Baruah I.K."/>
            <person name="Amoako-Attah I."/>
            <person name="Bukari Y."/>
            <person name="Meinhardt L.W."/>
            <person name="Bailey B.A."/>
        </authorList>
    </citation>
    <scope>NUCLEOTIDE SEQUENCE [LARGE SCALE GENOMIC DNA]</scope>
    <source>
        <strain evidence="2 3">GH-76</strain>
    </source>
</reference>
<organism evidence="2 3">
    <name type="scientific">Marasmius crinis-equi</name>
    <dbReference type="NCBI Taxonomy" id="585013"/>
    <lineage>
        <taxon>Eukaryota</taxon>
        <taxon>Fungi</taxon>
        <taxon>Dikarya</taxon>
        <taxon>Basidiomycota</taxon>
        <taxon>Agaricomycotina</taxon>
        <taxon>Agaricomycetes</taxon>
        <taxon>Agaricomycetidae</taxon>
        <taxon>Agaricales</taxon>
        <taxon>Marasmiineae</taxon>
        <taxon>Marasmiaceae</taxon>
        <taxon>Marasmius</taxon>
    </lineage>
</organism>